<organism evidence="3 4">
    <name type="scientific">Methylocystis heyeri</name>
    <dbReference type="NCBI Taxonomy" id="391905"/>
    <lineage>
        <taxon>Bacteria</taxon>
        <taxon>Pseudomonadati</taxon>
        <taxon>Pseudomonadota</taxon>
        <taxon>Alphaproteobacteria</taxon>
        <taxon>Hyphomicrobiales</taxon>
        <taxon>Methylocystaceae</taxon>
        <taxon>Methylocystis</taxon>
    </lineage>
</organism>
<evidence type="ECO:0000256" key="1">
    <source>
        <dbReference type="SAM" id="MobiDB-lite"/>
    </source>
</evidence>
<dbReference type="AlphaFoldDB" id="A0A6B8KD31"/>
<feature type="region of interest" description="Disordered" evidence="1">
    <location>
        <begin position="47"/>
        <end position="84"/>
    </location>
</feature>
<feature type="compositionally biased region" description="Polar residues" evidence="1">
    <location>
        <begin position="54"/>
        <end position="67"/>
    </location>
</feature>
<keyword evidence="2" id="KW-0472">Membrane</keyword>
<evidence type="ECO:0000256" key="2">
    <source>
        <dbReference type="SAM" id="Phobius"/>
    </source>
</evidence>
<accession>A0A6B8KD31</accession>
<sequence length="149" mass="15811">MPPEDDELSPAQVDARLVLRVAGGVLVLLASGVGVSIGLYDWMAPSGKFKEPTSFPSPSVLQTNNRESIADRNPYAAPDADGGAIPIEQAMEMIARRGADAYSPIEQKSLAQQKSQPPSEENVRKPAAKTQGRPRRHGGGGGRGRSHRG</sequence>
<feature type="region of interest" description="Disordered" evidence="1">
    <location>
        <begin position="98"/>
        <end position="149"/>
    </location>
</feature>
<feature type="compositionally biased region" description="Polar residues" evidence="1">
    <location>
        <begin position="109"/>
        <end position="119"/>
    </location>
</feature>
<dbReference type="EMBL" id="CP046052">
    <property type="protein sequence ID" value="QGM44333.1"/>
    <property type="molecule type" value="Genomic_DNA"/>
</dbReference>
<dbReference type="RefSeq" id="WP_136494640.1">
    <property type="nucleotide sequence ID" value="NZ_CP046052.1"/>
</dbReference>
<reference evidence="3 4" key="1">
    <citation type="submission" date="2019-11" db="EMBL/GenBank/DDBJ databases">
        <title>The genome sequence of Methylocystis heyeri.</title>
        <authorList>
            <person name="Oshkin I.Y."/>
            <person name="Miroshnikov K."/>
            <person name="Dedysh S.N."/>
        </authorList>
    </citation>
    <scope>NUCLEOTIDE SEQUENCE [LARGE SCALE GENOMIC DNA]</scope>
    <source>
        <strain evidence="3 4">H2</strain>
    </source>
</reference>
<keyword evidence="2" id="KW-0812">Transmembrane</keyword>
<keyword evidence="4" id="KW-1185">Reference proteome</keyword>
<dbReference type="Proteomes" id="UP000309061">
    <property type="component" value="Chromosome"/>
</dbReference>
<dbReference type="OrthoDB" id="129807at2"/>
<protein>
    <submittedName>
        <fullName evidence="3">Uncharacterized protein</fullName>
    </submittedName>
</protein>
<name>A0A6B8KD31_9HYPH</name>
<proteinExistence type="predicted"/>
<evidence type="ECO:0000313" key="3">
    <source>
        <dbReference type="EMBL" id="QGM44333.1"/>
    </source>
</evidence>
<evidence type="ECO:0000313" key="4">
    <source>
        <dbReference type="Proteomes" id="UP000309061"/>
    </source>
</evidence>
<gene>
    <name evidence="3" type="ORF">H2LOC_000685</name>
</gene>
<keyword evidence="2" id="KW-1133">Transmembrane helix</keyword>
<dbReference type="KEGG" id="mhey:H2LOC_000685"/>
<feature type="compositionally biased region" description="Basic residues" evidence="1">
    <location>
        <begin position="132"/>
        <end position="149"/>
    </location>
</feature>
<feature type="transmembrane region" description="Helical" evidence="2">
    <location>
        <begin position="17"/>
        <end position="40"/>
    </location>
</feature>